<gene>
    <name evidence="2" type="ORF">HNR19_001711</name>
</gene>
<dbReference type="EMBL" id="JACCFP010000001">
    <property type="protein sequence ID" value="NYJ01013.1"/>
    <property type="molecule type" value="Genomic_DNA"/>
</dbReference>
<comment type="caution">
    <text evidence="2">The sequence shown here is derived from an EMBL/GenBank/DDBJ whole genome shotgun (WGS) entry which is preliminary data.</text>
</comment>
<name>A0A853C3Y1_9ACTN</name>
<protein>
    <recommendedName>
        <fullName evidence="4">DUF4190 domain-containing protein</fullName>
    </recommendedName>
</protein>
<evidence type="ECO:0000313" key="2">
    <source>
        <dbReference type="EMBL" id="NYJ01013.1"/>
    </source>
</evidence>
<evidence type="ECO:0008006" key="4">
    <source>
        <dbReference type="Google" id="ProtNLM"/>
    </source>
</evidence>
<feature type="transmembrane region" description="Helical" evidence="1">
    <location>
        <begin position="73"/>
        <end position="99"/>
    </location>
</feature>
<reference evidence="2 3" key="1">
    <citation type="submission" date="2020-07" db="EMBL/GenBank/DDBJ databases">
        <title>Sequencing the genomes of 1000 actinobacteria strains.</title>
        <authorList>
            <person name="Klenk H.-P."/>
        </authorList>
    </citation>
    <scope>NUCLEOTIDE SEQUENCE [LARGE SCALE GENOMIC DNA]</scope>
    <source>
        <strain evidence="2 3">DSM 103833</strain>
    </source>
</reference>
<sequence>MSYNAPPPPGGYGAPQPAYGGAPMEHPQGTTILILGILSIVCCGIFTGIPAIIMGRKASNDGQAYSNAGVIKAGYICGIIGTVLSVLGIVFYIIMFAIAGSVSLSTS</sequence>
<organism evidence="2 3">
    <name type="scientific">Nocardioides thalensis</name>
    <dbReference type="NCBI Taxonomy" id="1914755"/>
    <lineage>
        <taxon>Bacteria</taxon>
        <taxon>Bacillati</taxon>
        <taxon>Actinomycetota</taxon>
        <taxon>Actinomycetes</taxon>
        <taxon>Propionibacteriales</taxon>
        <taxon>Nocardioidaceae</taxon>
        <taxon>Nocardioides</taxon>
    </lineage>
</organism>
<feature type="transmembrane region" description="Helical" evidence="1">
    <location>
        <begin position="32"/>
        <end position="53"/>
    </location>
</feature>
<dbReference type="RefSeq" id="WP_218910191.1">
    <property type="nucleotide sequence ID" value="NZ_JACCFP010000001.1"/>
</dbReference>
<evidence type="ECO:0000313" key="3">
    <source>
        <dbReference type="Proteomes" id="UP000530424"/>
    </source>
</evidence>
<proteinExistence type="predicted"/>
<keyword evidence="3" id="KW-1185">Reference proteome</keyword>
<dbReference type="AlphaFoldDB" id="A0A853C3Y1"/>
<keyword evidence="1" id="KW-1133">Transmembrane helix</keyword>
<keyword evidence="1" id="KW-0812">Transmembrane</keyword>
<accession>A0A853C3Y1</accession>
<evidence type="ECO:0000256" key="1">
    <source>
        <dbReference type="SAM" id="Phobius"/>
    </source>
</evidence>
<dbReference type="Proteomes" id="UP000530424">
    <property type="component" value="Unassembled WGS sequence"/>
</dbReference>
<keyword evidence="1" id="KW-0472">Membrane</keyword>